<organism evidence="2">
    <name type="scientific">viral metagenome</name>
    <dbReference type="NCBI Taxonomy" id="1070528"/>
    <lineage>
        <taxon>unclassified sequences</taxon>
        <taxon>metagenomes</taxon>
        <taxon>organismal metagenomes</taxon>
    </lineage>
</organism>
<reference evidence="2" key="1">
    <citation type="journal article" date="2020" name="Nature">
        <title>Giant virus diversity and host interactions through global metagenomics.</title>
        <authorList>
            <person name="Schulz F."/>
            <person name="Roux S."/>
            <person name="Paez-Espino D."/>
            <person name="Jungbluth S."/>
            <person name="Walsh D.A."/>
            <person name="Denef V.J."/>
            <person name="McMahon K.D."/>
            <person name="Konstantinidis K.T."/>
            <person name="Eloe-Fadrosh E.A."/>
            <person name="Kyrpides N.C."/>
            <person name="Woyke T."/>
        </authorList>
    </citation>
    <scope>NUCLEOTIDE SEQUENCE</scope>
    <source>
        <strain evidence="2">GVMAG-M-3300009180-1</strain>
    </source>
</reference>
<evidence type="ECO:0000313" key="2">
    <source>
        <dbReference type="EMBL" id="QHT35025.1"/>
    </source>
</evidence>
<proteinExistence type="predicted"/>
<evidence type="ECO:0000256" key="1">
    <source>
        <dbReference type="SAM" id="MobiDB-lite"/>
    </source>
</evidence>
<protein>
    <submittedName>
        <fullName evidence="2">Uncharacterized protein</fullName>
    </submittedName>
</protein>
<feature type="region of interest" description="Disordered" evidence="1">
    <location>
        <begin position="251"/>
        <end position="287"/>
    </location>
</feature>
<dbReference type="AlphaFoldDB" id="A0A6C0F790"/>
<accession>A0A6C0F790</accession>
<name>A0A6C0F790_9ZZZZ</name>
<dbReference type="EMBL" id="MN739012">
    <property type="protein sequence ID" value="QHT35025.1"/>
    <property type="molecule type" value="Genomic_DNA"/>
</dbReference>
<feature type="compositionally biased region" description="Basic residues" evidence="1">
    <location>
        <begin position="268"/>
        <end position="287"/>
    </location>
</feature>
<sequence>MSATVSESVSESQEKSVVVVITTHGAMKVSIGKTGLLKPILAPKPTNMNVVLLQAAVCGVVNFIGPTEISSYVKAINGVVKSSGFNDNTTKEDMVKIAELIRTKLLRLDNMREQVAQEISDKNPDFVGDPQTMDYMHHNNKFYNIYSNDYLIDKQFSRANESTTPRGKIWKVNLLGENREDLMAEMNPNVSSLRNSSKRKENSVLYMSGIIRELEKRGIENALIIDLSCSVIDNTLSDRDIRHARSTFMKRSKTPKAKAKFATPKATAKMRKVLKSTSTRRTRSSLV</sequence>